<accession>A0ACC0USE6</accession>
<keyword evidence="2" id="KW-1185">Reference proteome</keyword>
<dbReference type="EMBL" id="CM047948">
    <property type="protein sequence ID" value="KAI9896429.1"/>
    <property type="molecule type" value="Genomic_DNA"/>
</dbReference>
<reference evidence="1" key="1">
    <citation type="submission" date="2022-10" db="EMBL/GenBank/DDBJ databases">
        <title>Complete Genome of Trichothecium roseum strain YXFP-22015, a Plant Pathogen Isolated from Citrus.</title>
        <authorList>
            <person name="Wang Y."/>
            <person name="Zhu L."/>
        </authorList>
    </citation>
    <scope>NUCLEOTIDE SEQUENCE</scope>
    <source>
        <strain evidence="1">YXFP-22015</strain>
    </source>
</reference>
<name>A0ACC0USE6_9HYPO</name>
<comment type="caution">
    <text evidence="1">The sequence shown here is derived from an EMBL/GenBank/DDBJ whole genome shotgun (WGS) entry which is preliminary data.</text>
</comment>
<evidence type="ECO:0000313" key="2">
    <source>
        <dbReference type="Proteomes" id="UP001163324"/>
    </source>
</evidence>
<evidence type="ECO:0000313" key="1">
    <source>
        <dbReference type="EMBL" id="KAI9896429.1"/>
    </source>
</evidence>
<sequence length="191" mass="20935">MAPIKPHWDQPSHPEIQDVVINLGEFTSKSLSKVALPPFAVYAKLSFPPCTVVPEATYATVQMAKDQHLMLNSDLLYINHSCEPSLIFDMDSLNVLAGPKGLQPGDELTFFYPSTEWSMAQPFACLCGTPSCKRTIAGAGQMSPTQLEGNWLSGHIRRLLEEKSTEEAKRRIGVSSRALKNEIGGDTAMKA</sequence>
<protein>
    <submittedName>
        <fullName evidence="1">Uncharacterized protein</fullName>
    </submittedName>
</protein>
<gene>
    <name evidence="1" type="ORF">N3K66_008601</name>
</gene>
<dbReference type="Proteomes" id="UP001163324">
    <property type="component" value="Chromosome 9"/>
</dbReference>
<proteinExistence type="predicted"/>
<organism evidence="1 2">
    <name type="scientific">Trichothecium roseum</name>
    <dbReference type="NCBI Taxonomy" id="47278"/>
    <lineage>
        <taxon>Eukaryota</taxon>
        <taxon>Fungi</taxon>
        <taxon>Dikarya</taxon>
        <taxon>Ascomycota</taxon>
        <taxon>Pezizomycotina</taxon>
        <taxon>Sordariomycetes</taxon>
        <taxon>Hypocreomycetidae</taxon>
        <taxon>Hypocreales</taxon>
        <taxon>Hypocreales incertae sedis</taxon>
        <taxon>Trichothecium</taxon>
    </lineage>
</organism>